<dbReference type="OrthoDB" id="3329at2759"/>
<protein>
    <submittedName>
        <fullName evidence="7">DEKNAAC100895</fullName>
    </submittedName>
</protein>
<organism evidence="7 8">
    <name type="scientific">Brettanomyces naardenensis</name>
    <name type="common">Yeast</name>
    <dbReference type="NCBI Taxonomy" id="13370"/>
    <lineage>
        <taxon>Eukaryota</taxon>
        <taxon>Fungi</taxon>
        <taxon>Dikarya</taxon>
        <taxon>Ascomycota</taxon>
        <taxon>Saccharomycotina</taxon>
        <taxon>Pichiomycetes</taxon>
        <taxon>Pichiales</taxon>
        <taxon>Pichiaceae</taxon>
        <taxon>Brettanomyces</taxon>
    </lineage>
</organism>
<dbReference type="PANTHER" id="PTHR11806">
    <property type="entry name" value="GLUCOSE INHIBITED DIVISION PROTEIN A"/>
    <property type="match status" value="1"/>
</dbReference>
<dbReference type="SUPFAM" id="SSF51905">
    <property type="entry name" value="FAD/NAD(P)-binding domain"/>
    <property type="match status" value="2"/>
</dbReference>
<dbReference type="Gene3D" id="3.50.50.60">
    <property type="entry name" value="FAD/NAD(P)-binding domain"/>
    <property type="match status" value="2"/>
</dbReference>
<sequence>MFTSISKNVSSAFRLSQRRTLVLTRDIEDQLNRQPVKPSRQIYRRLVSPPVTLPLGGIGKGTLLKEVDALGGSAPRIVDKAGIQFKILNRSRGAAVWGHRAQIDRELYRKEMEDYVAKYPNLDLLEGKIEDLIVEESDEVDVKGRHCGRLRGVVLGDGTLLRCERVVITTGTFLGGEIHIGMEAWPAGRIGECASYGLSDTFKRVGFRMGRLKTGTPPRISAKTINYDKVKPEAGDIPPESMSFLHDSPSIKADDQMLCFSTHTTQALHDLVLANLDKSIHIKEDAKGPRYCPSLESKLIRFKDKKQHRVWLEPEGFDTDVMYPNGISNTMPMDIQEQLLKLIVGLENVKMLQPGYGVEYDYIDPRELKITLETKLLSGLFLAGQINGTTGYEEAAAQGVVAGINAGLSYLGKEEMKLGRSDGYIGVLIDDLITKGVTEPYRMFTSRSEFRVSVRADNADRRLTELGRRLGCVSDERWESYCSDKKLYEYALEKLKDFKLSANKWGQVVKKVSIADDSTLKSAYEILRYFGMTVDDLLEVVDDPVLNVMPRRVKLAVTVDGNYQGYVNKEKEYIRAFKSDENLALPVDFNYRSIDSLSSEVVELLNEVKPGNIGQARRIQGITPAAIFELYRVSKKGWKVSSN</sequence>
<dbReference type="Pfam" id="PF01134">
    <property type="entry name" value="GIDA"/>
    <property type="match status" value="1"/>
</dbReference>
<dbReference type="EMBL" id="CAACVR010000001">
    <property type="protein sequence ID" value="VEU19366.1"/>
    <property type="molecule type" value="Genomic_DNA"/>
</dbReference>
<dbReference type="InterPro" id="IPR040131">
    <property type="entry name" value="MnmG_N"/>
</dbReference>
<dbReference type="Proteomes" id="UP000290900">
    <property type="component" value="Unassembled WGS sequence"/>
</dbReference>
<dbReference type="STRING" id="13370.A0A448YER2"/>
<dbReference type="InterPro" id="IPR044920">
    <property type="entry name" value="MnmG_C_subdom_sf"/>
</dbReference>
<dbReference type="NCBIfam" id="TIGR00136">
    <property type="entry name" value="mnmG_gidA"/>
    <property type="match status" value="1"/>
</dbReference>
<dbReference type="Gene3D" id="1.10.150.570">
    <property type="entry name" value="GidA associated domain, C-terminal subdomain"/>
    <property type="match status" value="1"/>
</dbReference>
<reference evidence="7 8" key="1">
    <citation type="submission" date="2018-12" db="EMBL/GenBank/DDBJ databases">
        <authorList>
            <person name="Tiukova I."/>
            <person name="Dainat J."/>
        </authorList>
    </citation>
    <scope>NUCLEOTIDE SEQUENCE [LARGE SCALE GENOMIC DNA]</scope>
</reference>
<evidence type="ECO:0000256" key="2">
    <source>
        <dbReference type="ARBA" id="ARBA00007653"/>
    </source>
</evidence>
<dbReference type="GO" id="GO:0050660">
    <property type="term" value="F:flavin adenine dinucleotide binding"/>
    <property type="evidence" value="ECO:0007669"/>
    <property type="project" value="InterPro"/>
</dbReference>
<dbReference type="PROSITE" id="PS01281">
    <property type="entry name" value="GIDA_2"/>
    <property type="match status" value="1"/>
</dbReference>
<keyword evidence="8" id="KW-1185">Reference proteome</keyword>
<dbReference type="GO" id="GO:0030488">
    <property type="term" value="P:tRNA methylation"/>
    <property type="evidence" value="ECO:0007669"/>
    <property type="project" value="TreeGrafter"/>
</dbReference>
<dbReference type="InterPro" id="IPR002218">
    <property type="entry name" value="MnmG-rel"/>
</dbReference>
<dbReference type="InterPro" id="IPR049312">
    <property type="entry name" value="GIDA_C_N"/>
</dbReference>
<dbReference type="InterPro" id="IPR047001">
    <property type="entry name" value="MnmG_C_subdom"/>
</dbReference>
<name>A0A448YER2_BRENA</name>
<dbReference type="Pfam" id="PF21680">
    <property type="entry name" value="GIDA_C_1st"/>
    <property type="match status" value="1"/>
</dbReference>
<dbReference type="FunFam" id="3.50.50.60:FF:000002">
    <property type="entry name" value="tRNA uridine 5-carboxymethylaminomethyl modification enzyme MnmG"/>
    <property type="match status" value="1"/>
</dbReference>
<evidence type="ECO:0000313" key="7">
    <source>
        <dbReference type="EMBL" id="VEU19366.1"/>
    </source>
</evidence>
<dbReference type="GO" id="GO:0005739">
    <property type="term" value="C:mitochondrion"/>
    <property type="evidence" value="ECO:0007669"/>
    <property type="project" value="GOC"/>
</dbReference>
<dbReference type="FunFam" id="1.10.150.570:FF:000001">
    <property type="entry name" value="tRNA uridine 5-carboxymethylaminomethyl modification enzyme MnmG"/>
    <property type="match status" value="1"/>
</dbReference>
<evidence type="ECO:0000256" key="5">
    <source>
        <dbReference type="ARBA" id="ARBA00054993"/>
    </source>
</evidence>
<dbReference type="InterPro" id="IPR004416">
    <property type="entry name" value="MnmG"/>
</dbReference>
<comment type="function">
    <text evidence="5">Component of the MSS1-MTO1 complex that catalyzes the 5-carboxymethylaminomethyluridine (cmnm(5)U) modification at the 34th wobble position (U34) of mitochondrial tRNAs.</text>
</comment>
<dbReference type="PROSITE" id="PS01280">
    <property type="entry name" value="GIDA_1"/>
    <property type="match status" value="1"/>
</dbReference>
<dbReference type="AlphaFoldDB" id="A0A448YER2"/>
<dbReference type="Gene3D" id="1.10.10.1800">
    <property type="entry name" value="tRNA uridine 5-carboxymethylaminomethyl modification enzyme MnmG/GidA"/>
    <property type="match status" value="1"/>
</dbReference>
<keyword evidence="3" id="KW-0285">Flavoprotein</keyword>
<dbReference type="InterPro" id="IPR026904">
    <property type="entry name" value="MnmG_C"/>
</dbReference>
<keyword evidence="4" id="KW-0274">FAD</keyword>
<dbReference type="FunCoup" id="A0A448YER2">
    <property type="interactions" value="761"/>
</dbReference>
<evidence type="ECO:0000256" key="4">
    <source>
        <dbReference type="ARBA" id="ARBA00022827"/>
    </source>
</evidence>
<dbReference type="GO" id="GO:0070899">
    <property type="term" value="P:mitochondrial tRNA wobble uridine modification"/>
    <property type="evidence" value="ECO:0007669"/>
    <property type="project" value="UniProtKB-ARBA"/>
</dbReference>
<evidence type="ECO:0000256" key="3">
    <source>
        <dbReference type="ARBA" id="ARBA00022630"/>
    </source>
</evidence>
<feature type="domain" description="tRNA uridine 5-carboxymethylaminomethyl modification enzyme C-terminal subdomain" evidence="6">
    <location>
        <begin position="561"/>
        <end position="632"/>
    </location>
</feature>
<comment type="similarity">
    <text evidence="2">Belongs to the MnmG family.</text>
</comment>
<comment type="cofactor">
    <cofactor evidence="1">
        <name>FAD</name>
        <dbReference type="ChEBI" id="CHEBI:57692"/>
    </cofactor>
</comment>
<proteinExistence type="inferred from homology"/>
<evidence type="ECO:0000313" key="8">
    <source>
        <dbReference type="Proteomes" id="UP000290900"/>
    </source>
</evidence>
<evidence type="ECO:0000259" key="6">
    <source>
        <dbReference type="SMART" id="SM01228"/>
    </source>
</evidence>
<accession>A0A448YER2</accession>
<dbReference type="SMART" id="SM01228">
    <property type="entry name" value="GIDA_assoc_3"/>
    <property type="match status" value="1"/>
</dbReference>
<dbReference type="PANTHER" id="PTHR11806:SF0">
    <property type="entry name" value="PROTEIN MTO1 HOMOLOG, MITOCHONDRIAL"/>
    <property type="match status" value="1"/>
</dbReference>
<evidence type="ECO:0000256" key="1">
    <source>
        <dbReference type="ARBA" id="ARBA00001974"/>
    </source>
</evidence>
<dbReference type="Pfam" id="PF13932">
    <property type="entry name" value="SAM_GIDA_C"/>
    <property type="match status" value="1"/>
</dbReference>
<dbReference type="InParanoid" id="A0A448YER2"/>
<dbReference type="InterPro" id="IPR020595">
    <property type="entry name" value="MnmG-rel_CS"/>
</dbReference>
<gene>
    <name evidence="7" type="ORF">BRENAR_LOCUS103</name>
</gene>
<dbReference type="InterPro" id="IPR036188">
    <property type="entry name" value="FAD/NAD-bd_sf"/>
</dbReference>